<dbReference type="CDD" id="cd12797">
    <property type="entry name" value="M23_peptidase"/>
    <property type="match status" value="1"/>
</dbReference>
<dbReference type="Proteomes" id="UP000063964">
    <property type="component" value="Chromosome"/>
</dbReference>
<evidence type="ECO:0000313" key="5">
    <source>
        <dbReference type="Proteomes" id="UP000063964"/>
    </source>
</evidence>
<dbReference type="Gene3D" id="2.70.70.10">
    <property type="entry name" value="Glucose Permease (Domain IIA)"/>
    <property type="match status" value="1"/>
</dbReference>
<feature type="coiled-coil region" evidence="2">
    <location>
        <begin position="197"/>
        <end position="238"/>
    </location>
</feature>
<dbReference type="KEGG" id="doa:AXF15_03750"/>
<name>A0A0X8JPU9_9BACT</name>
<dbReference type="PANTHER" id="PTHR21666:SF289">
    <property type="entry name" value="L-ALA--D-GLU ENDOPEPTIDASE"/>
    <property type="match status" value="1"/>
</dbReference>
<evidence type="ECO:0000256" key="1">
    <source>
        <dbReference type="ARBA" id="ARBA00022729"/>
    </source>
</evidence>
<protein>
    <recommendedName>
        <fullName evidence="3">M23ase beta-sheet core domain-containing protein</fullName>
    </recommendedName>
</protein>
<evidence type="ECO:0000313" key="4">
    <source>
        <dbReference type="EMBL" id="AMD92308.1"/>
    </source>
</evidence>
<gene>
    <name evidence="4" type="ORF">AXF15_03750</name>
</gene>
<dbReference type="PANTHER" id="PTHR21666">
    <property type="entry name" value="PEPTIDASE-RELATED"/>
    <property type="match status" value="1"/>
</dbReference>
<feature type="domain" description="M23ase beta-sheet core" evidence="3">
    <location>
        <begin position="274"/>
        <end position="367"/>
    </location>
</feature>
<dbReference type="Pfam" id="PF01551">
    <property type="entry name" value="Peptidase_M23"/>
    <property type="match status" value="1"/>
</dbReference>
<dbReference type="InterPro" id="IPR011055">
    <property type="entry name" value="Dup_hybrid_motif"/>
</dbReference>
<reference evidence="5" key="1">
    <citation type="submission" date="2016-02" db="EMBL/GenBank/DDBJ databases">
        <authorList>
            <person name="Holder M.E."/>
            <person name="Ajami N.J."/>
            <person name="Petrosino J.F."/>
        </authorList>
    </citation>
    <scope>NUCLEOTIDE SEQUENCE [LARGE SCALE GENOMIC DNA]</scope>
    <source>
        <strain evidence="5">DSM 12838</strain>
    </source>
</reference>
<dbReference type="EMBL" id="CP014230">
    <property type="protein sequence ID" value="AMD92308.1"/>
    <property type="molecule type" value="Genomic_DNA"/>
</dbReference>
<keyword evidence="1" id="KW-0732">Signal</keyword>
<dbReference type="RefSeq" id="WP_066603495.1">
    <property type="nucleotide sequence ID" value="NZ_CP014230.1"/>
</dbReference>
<dbReference type="GO" id="GO:0004222">
    <property type="term" value="F:metalloendopeptidase activity"/>
    <property type="evidence" value="ECO:0007669"/>
    <property type="project" value="TreeGrafter"/>
</dbReference>
<dbReference type="OrthoDB" id="9784703at2"/>
<dbReference type="InterPro" id="IPR016047">
    <property type="entry name" value="M23ase_b-sheet_dom"/>
</dbReference>
<dbReference type="STRING" id="888061.AXF15_03750"/>
<evidence type="ECO:0000259" key="3">
    <source>
        <dbReference type="Pfam" id="PF01551"/>
    </source>
</evidence>
<dbReference type="InterPro" id="IPR050570">
    <property type="entry name" value="Cell_wall_metabolism_enzyme"/>
</dbReference>
<sequence length="373" mass="41955">MNRMLSGWLPALVWNRIFLPLLLLIFAAGSAWADLESEITRKNKQLADQKKAVHALTEKERTLHKNLADLETSIKGSAEELARLEQELEQLEKKQDEGARQLTTLLAEREETASHLAVLLRTLWPIYLSARDRGLSAPEQWASADREEEWISALYREARLLREDIERQSQTVADEQAALDQNAARVAAQLEKIKASRASLDKKKGRFQKEIKEVRARKARSEKELHDLAGSIARLKHQISLQSTKKISKLQGKLAWPAKGKRVVSFAPDKNPGSNGVGLALPAGTPVRSMSWGKVVHNDQLRGFGQVVIIFHGEDYYSLYAFLSETQVTVGREVERGQQIGVCGFYPAAGGNGLYFELRFRQKAVNPLNWLQS</sequence>
<feature type="coiled-coil region" evidence="2">
    <location>
        <begin position="39"/>
        <end position="108"/>
    </location>
</feature>
<accession>A0A0X8JPU9</accession>
<dbReference type="AlphaFoldDB" id="A0A0X8JPU9"/>
<dbReference type="SUPFAM" id="SSF51261">
    <property type="entry name" value="Duplicated hybrid motif"/>
    <property type="match status" value="1"/>
</dbReference>
<keyword evidence="2" id="KW-0175">Coiled coil</keyword>
<evidence type="ECO:0000256" key="2">
    <source>
        <dbReference type="SAM" id="Coils"/>
    </source>
</evidence>
<proteinExistence type="predicted"/>
<organism evidence="4 5">
    <name type="scientific">Desulfomicrobium orale DSM 12838</name>
    <dbReference type="NCBI Taxonomy" id="888061"/>
    <lineage>
        <taxon>Bacteria</taxon>
        <taxon>Pseudomonadati</taxon>
        <taxon>Thermodesulfobacteriota</taxon>
        <taxon>Desulfovibrionia</taxon>
        <taxon>Desulfovibrionales</taxon>
        <taxon>Desulfomicrobiaceae</taxon>
        <taxon>Desulfomicrobium</taxon>
    </lineage>
</organism>
<keyword evidence="5" id="KW-1185">Reference proteome</keyword>